<organism evidence="4 5">
    <name type="scientific">Lacunisphaera limnophila</name>
    <dbReference type="NCBI Taxonomy" id="1838286"/>
    <lineage>
        <taxon>Bacteria</taxon>
        <taxon>Pseudomonadati</taxon>
        <taxon>Verrucomicrobiota</taxon>
        <taxon>Opitutia</taxon>
        <taxon>Opitutales</taxon>
        <taxon>Opitutaceae</taxon>
        <taxon>Lacunisphaera</taxon>
    </lineage>
</organism>
<keyword evidence="2 4" id="KW-0560">Oxidoreductase</keyword>
<keyword evidence="5" id="KW-1185">Reference proteome</keyword>
<dbReference type="EC" id="1.-.-.-" evidence="4"/>
<dbReference type="PANTHER" id="PTHR44196:SF1">
    <property type="entry name" value="DEHYDROGENASE_REDUCTASE SDR FAMILY MEMBER 7B"/>
    <property type="match status" value="1"/>
</dbReference>
<evidence type="ECO:0000256" key="3">
    <source>
        <dbReference type="RuleBase" id="RU000363"/>
    </source>
</evidence>
<protein>
    <submittedName>
        <fullName evidence="4">Putative oxidoreductase</fullName>
        <ecNumber evidence="4">1.-.-.-</ecNumber>
    </submittedName>
</protein>
<name>A0A1D8ATH9_9BACT</name>
<sequence length="280" mass="30245">MPALTTQVVIVTGASSGIGEATVRRLVRGGARVVITARRQDRLEALAREVDQTGISVLAVAGDITSDADRQKILAAALAKFGRVDALVNNAGYGTRGPVEIVPVDLIRQNYETNLFALIALTQLVLPGMRERGTGCIVNIGSVAGRIARPLSSVYDSTKHALEAITDGLRGELQPFGVRVSLIRPGFILTEFIEAANAVSAEVIAQAGPYAPYYRGYHEGTTKLRAFAGTPDDIARLVEKALVSDNPAPRYNGPFHAKVFLFLRWLLPRRVIGWMTRLKT</sequence>
<evidence type="ECO:0000313" key="4">
    <source>
        <dbReference type="EMBL" id="AOS44170.1"/>
    </source>
</evidence>
<evidence type="ECO:0000256" key="1">
    <source>
        <dbReference type="ARBA" id="ARBA00006484"/>
    </source>
</evidence>
<dbReference type="OrthoDB" id="9775296at2"/>
<dbReference type="SUPFAM" id="SSF51735">
    <property type="entry name" value="NAD(P)-binding Rossmann-fold domains"/>
    <property type="match status" value="1"/>
</dbReference>
<accession>A0A1D8ATH9</accession>
<dbReference type="Proteomes" id="UP000095228">
    <property type="component" value="Chromosome"/>
</dbReference>
<dbReference type="AlphaFoldDB" id="A0A1D8ATH9"/>
<dbReference type="Pfam" id="PF00106">
    <property type="entry name" value="adh_short"/>
    <property type="match status" value="1"/>
</dbReference>
<dbReference type="STRING" id="1838286.Verru16b_01231"/>
<gene>
    <name evidence="4" type="ORF">Verru16b_01231</name>
</gene>
<proteinExistence type="inferred from homology"/>
<dbReference type="GO" id="GO:0016491">
    <property type="term" value="F:oxidoreductase activity"/>
    <property type="evidence" value="ECO:0007669"/>
    <property type="project" value="UniProtKB-KW"/>
</dbReference>
<dbReference type="InterPro" id="IPR002347">
    <property type="entry name" value="SDR_fam"/>
</dbReference>
<dbReference type="EMBL" id="CP016094">
    <property type="protein sequence ID" value="AOS44170.1"/>
    <property type="molecule type" value="Genomic_DNA"/>
</dbReference>
<reference evidence="4 5" key="1">
    <citation type="submission" date="2016-06" db="EMBL/GenBank/DDBJ databases">
        <title>Three novel species with peptidoglycan cell walls form the new genus Lacunisphaera gen. nov. in the family Opitutaceae of the verrucomicrobial subdivision 4.</title>
        <authorList>
            <person name="Rast P."/>
            <person name="Gloeckner I."/>
            <person name="Jogler M."/>
            <person name="Boedeker C."/>
            <person name="Jeske O."/>
            <person name="Wiegand S."/>
            <person name="Reinhardt R."/>
            <person name="Schumann P."/>
            <person name="Rohde M."/>
            <person name="Spring S."/>
            <person name="Gloeckner F.O."/>
            <person name="Jogler C."/>
        </authorList>
    </citation>
    <scope>NUCLEOTIDE SEQUENCE [LARGE SCALE GENOMIC DNA]</scope>
    <source>
        <strain evidence="4 5">IG16b</strain>
    </source>
</reference>
<dbReference type="InterPro" id="IPR036291">
    <property type="entry name" value="NAD(P)-bd_dom_sf"/>
</dbReference>
<dbReference type="PANTHER" id="PTHR44196">
    <property type="entry name" value="DEHYDROGENASE/REDUCTASE SDR FAMILY MEMBER 7B"/>
    <property type="match status" value="1"/>
</dbReference>
<dbReference type="GO" id="GO:0016020">
    <property type="term" value="C:membrane"/>
    <property type="evidence" value="ECO:0007669"/>
    <property type="project" value="TreeGrafter"/>
</dbReference>
<evidence type="ECO:0000313" key="5">
    <source>
        <dbReference type="Proteomes" id="UP000095228"/>
    </source>
</evidence>
<dbReference type="RefSeq" id="WP_069961454.1">
    <property type="nucleotide sequence ID" value="NZ_CP016094.1"/>
</dbReference>
<dbReference type="Gene3D" id="3.40.50.720">
    <property type="entry name" value="NAD(P)-binding Rossmann-like Domain"/>
    <property type="match status" value="1"/>
</dbReference>
<comment type="similarity">
    <text evidence="1 3">Belongs to the short-chain dehydrogenases/reductases (SDR) family.</text>
</comment>
<dbReference type="PRINTS" id="PR00081">
    <property type="entry name" value="GDHRDH"/>
</dbReference>
<dbReference type="FunFam" id="3.40.50.720:FF:000084">
    <property type="entry name" value="Short-chain dehydrogenase reductase"/>
    <property type="match status" value="1"/>
</dbReference>
<dbReference type="KEGG" id="obg:Verru16b_01231"/>
<dbReference type="PRINTS" id="PR00080">
    <property type="entry name" value="SDRFAMILY"/>
</dbReference>
<dbReference type="CDD" id="cd05374">
    <property type="entry name" value="17beta-HSD-like_SDR_c"/>
    <property type="match status" value="1"/>
</dbReference>
<evidence type="ECO:0000256" key="2">
    <source>
        <dbReference type="ARBA" id="ARBA00023002"/>
    </source>
</evidence>